<keyword evidence="5" id="KW-1185">Reference proteome</keyword>
<sequence length="104" mass="11338">MSDKTLRDLRRPSAGRGDGKPPKITFPCDYPIKVVGDASEDFTAMVCQVVSRHDPAFDPQGIQVVPSRNGRFQSVRLTLRATGEAQLAALFAELKASGRVHMVV</sequence>
<gene>
    <name evidence="4" type="ORF">BEI_2199</name>
</gene>
<dbReference type="EMBL" id="CP021435">
    <property type="protein sequence ID" value="ATJ83186.1"/>
    <property type="molecule type" value="Genomic_DNA"/>
</dbReference>
<feature type="compositionally biased region" description="Basic and acidic residues" evidence="3">
    <location>
        <begin position="1"/>
        <end position="21"/>
    </location>
</feature>
<evidence type="ECO:0000313" key="4">
    <source>
        <dbReference type="EMBL" id="ATJ83186.1"/>
    </source>
</evidence>
<organism evidence="4 5">
    <name type="scientific">Halomonas beimenensis</name>
    <dbReference type="NCBI Taxonomy" id="475662"/>
    <lineage>
        <taxon>Bacteria</taxon>
        <taxon>Pseudomonadati</taxon>
        <taxon>Pseudomonadota</taxon>
        <taxon>Gammaproteobacteria</taxon>
        <taxon>Oceanospirillales</taxon>
        <taxon>Halomonadaceae</taxon>
        <taxon>Halomonas</taxon>
    </lineage>
</organism>
<dbReference type="InterPro" id="IPR027471">
    <property type="entry name" value="YbeD-like_sf"/>
</dbReference>
<dbReference type="Gene3D" id="3.30.70.260">
    <property type="match status" value="1"/>
</dbReference>
<dbReference type="KEGG" id="hbe:BEI_2199"/>
<dbReference type="InterPro" id="IPR007454">
    <property type="entry name" value="UPF0250_YbeD-like"/>
</dbReference>
<evidence type="ECO:0000256" key="1">
    <source>
        <dbReference type="ARBA" id="ARBA00008460"/>
    </source>
</evidence>
<protein>
    <recommendedName>
        <fullName evidence="2">UPF0250 protein BEI_2199</fullName>
    </recommendedName>
</protein>
<dbReference type="RefSeq" id="WP_097789555.1">
    <property type="nucleotide sequence ID" value="NZ_BAAADT010000004.1"/>
</dbReference>
<dbReference type="OrthoDB" id="9793424at2"/>
<dbReference type="Pfam" id="PF04359">
    <property type="entry name" value="DUF493"/>
    <property type="match status" value="1"/>
</dbReference>
<evidence type="ECO:0000313" key="5">
    <source>
        <dbReference type="Proteomes" id="UP000219993"/>
    </source>
</evidence>
<evidence type="ECO:0000256" key="2">
    <source>
        <dbReference type="HAMAP-Rule" id="MF_00659"/>
    </source>
</evidence>
<dbReference type="PANTHER" id="PTHR38036:SF1">
    <property type="entry name" value="UPF0250 PROTEIN YBED"/>
    <property type="match status" value="1"/>
</dbReference>
<comment type="similarity">
    <text evidence="1 2">Belongs to the UPF0250 family.</text>
</comment>
<name>A0A291P8E8_9GAMM</name>
<feature type="region of interest" description="Disordered" evidence="3">
    <location>
        <begin position="1"/>
        <end position="23"/>
    </location>
</feature>
<dbReference type="SUPFAM" id="SSF117991">
    <property type="entry name" value="YbeD/HP0495-like"/>
    <property type="match status" value="1"/>
</dbReference>
<dbReference type="GO" id="GO:0005829">
    <property type="term" value="C:cytosol"/>
    <property type="evidence" value="ECO:0007669"/>
    <property type="project" value="TreeGrafter"/>
</dbReference>
<evidence type="ECO:0000256" key="3">
    <source>
        <dbReference type="SAM" id="MobiDB-lite"/>
    </source>
</evidence>
<proteinExistence type="inferred from homology"/>
<reference evidence="4 5" key="1">
    <citation type="journal article" date="2017" name="Sci. Rep.">
        <title>Revealing the Saline Adaptation Strategies of the Halophilic Bacterium Halomonas beimenensis through High-throughput Omics and Transposon Mutagenesis Approaches.</title>
        <authorList>
            <person name="Chen Y.H."/>
            <person name="Lin S.S."/>
            <person name="Shyu Y.T."/>
        </authorList>
    </citation>
    <scope>NUCLEOTIDE SEQUENCE [LARGE SCALE GENOMIC DNA]</scope>
    <source>
        <strain evidence="4 5">NTU-111</strain>
    </source>
</reference>
<dbReference type="Proteomes" id="UP000219993">
    <property type="component" value="Chromosome"/>
</dbReference>
<dbReference type="HAMAP" id="MF_00659">
    <property type="entry name" value="UPF0250"/>
    <property type="match status" value="1"/>
</dbReference>
<accession>A0A291P8E8</accession>
<dbReference type="PANTHER" id="PTHR38036">
    <property type="entry name" value="UPF0250 PROTEIN YBED"/>
    <property type="match status" value="1"/>
</dbReference>
<dbReference type="AlphaFoldDB" id="A0A291P8E8"/>